<keyword evidence="3 8" id="KW-0699">rRNA-binding</keyword>
<evidence type="ECO:0000313" key="11">
    <source>
        <dbReference type="Proteomes" id="UP000594688"/>
    </source>
</evidence>
<dbReference type="SUPFAM" id="SSF46992">
    <property type="entry name" value="Ribosomal protein S20"/>
    <property type="match status" value="1"/>
</dbReference>
<keyword evidence="5 8" id="KW-0689">Ribosomal protein</keyword>
<dbReference type="AlphaFoldDB" id="A0A7T0FZ35"/>
<comment type="function">
    <text evidence="1 8">Binds directly to 16S ribosomal RNA.</text>
</comment>
<name>A0A7T0FZ35_9BACT</name>
<dbReference type="GO" id="GO:0005829">
    <property type="term" value="C:cytosol"/>
    <property type="evidence" value="ECO:0007669"/>
    <property type="project" value="TreeGrafter"/>
</dbReference>
<dbReference type="InterPro" id="IPR036510">
    <property type="entry name" value="Ribosomal_bS20_sf"/>
</dbReference>
<dbReference type="PANTHER" id="PTHR33398:SF1">
    <property type="entry name" value="SMALL RIBOSOMAL SUBUNIT PROTEIN BS20C"/>
    <property type="match status" value="1"/>
</dbReference>
<dbReference type="KEGG" id="nli:G3M70_03045"/>
<feature type="region of interest" description="Disordered" evidence="9">
    <location>
        <begin position="1"/>
        <end position="30"/>
    </location>
</feature>
<accession>A0A7T0FZ35</accession>
<dbReference type="GO" id="GO:0006412">
    <property type="term" value="P:translation"/>
    <property type="evidence" value="ECO:0007669"/>
    <property type="project" value="UniProtKB-UniRule"/>
</dbReference>
<sequence>MANHKSALKRHRQSLTRSARNRGFRTQLKTHTKKVYAAVEENNGEDAKKALHDAQKSIAKIASKGVIHKRAAARKISSLTRRVNAMSASA</sequence>
<dbReference type="EMBL" id="CP048685">
    <property type="protein sequence ID" value="QPJ60919.1"/>
    <property type="molecule type" value="Genomic_DNA"/>
</dbReference>
<evidence type="ECO:0000256" key="9">
    <source>
        <dbReference type="SAM" id="MobiDB-lite"/>
    </source>
</evidence>
<dbReference type="Gene3D" id="1.20.58.110">
    <property type="entry name" value="Ribosomal protein S20"/>
    <property type="match status" value="1"/>
</dbReference>
<dbReference type="GO" id="GO:0003735">
    <property type="term" value="F:structural constituent of ribosome"/>
    <property type="evidence" value="ECO:0007669"/>
    <property type="project" value="InterPro"/>
</dbReference>
<keyword evidence="6 8" id="KW-0687">Ribonucleoprotein</keyword>
<dbReference type="HAMAP" id="MF_00500">
    <property type="entry name" value="Ribosomal_bS20"/>
    <property type="match status" value="1"/>
</dbReference>
<dbReference type="Pfam" id="PF01649">
    <property type="entry name" value="Ribosomal_S20p"/>
    <property type="match status" value="1"/>
</dbReference>
<evidence type="ECO:0000256" key="4">
    <source>
        <dbReference type="ARBA" id="ARBA00022884"/>
    </source>
</evidence>
<dbReference type="GO" id="GO:0070181">
    <property type="term" value="F:small ribosomal subunit rRNA binding"/>
    <property type="evidence" value="ECO:0007669"/>
    <property type="project" value="TreeGrafter"/>
</dbReference>
<evidence type="ECO:0000313" key="10">
    <source>
        <dbReference type="EMBL" id="QPJ60919.1"/>
    </source>
</evidence>
<dbReference type="InterPro" id="IPR002583">
    <property type="entry name" value="Ribosomal_bS20"/>
</dbReference>
<evidence type="ECO:0000256" key="8">
    <source>
        <dbReference type="HAMAP-Rule" id="MF_00500"/>
    </source>
</evidence>
<evidence type="ECO:0000256" key="6">
    <source>
        <dbReference type="ARBA" id="ARBA00023274"/>
    </source>
</evidence>
<proteinExistence type="inferred from homology"/>
<evidence type="ECO:0000256" key="2">
    <source>
        <dbReference type="ARBA" id="ARBA00007634"/>
    </source>
</evidence>
<reference evidence="10 11" key="1">
    <citation type="submission" date="2020-02" db="EMBL/GenBank/DDBJ databases">
        <title>Genomic and physiological characterization of two novel Nitrospinaceae genera.</title>
        <authorList>
            <person name="Mueller A.J."/>
            <person name="Jung M.-Y."/>
            <person name="Strachan C.R."/>
            <person name="Herbold C.W."/>
            <person name="Kirkegaard R.H."/>
            <person name="Daims H."/>
        </authorList>
    </citation>
    <scope>NUCLEOTIDE SEQUENCE [LARGE SCALE GENOMIC DNA]</scope>
    <source>
        <strain evidence="10">EB</strain>
    </source>
</reference>
<evidence type="ECO:0000256" key="3">
    <source>
        <dbReference type="ARBA" id="ARBA00022730"/>
    </source>
</evidence>
<comment type="similarity">
    <text evidence="2 8">Belongs to the bacterial ribosomal protein bS20 family.</text>
</comment>
<gene>
    <name evidence="8" type="primary">rpsT</name>
    <name evidence="10" type="ORF">G3M70_03045</name>
</gene>
<dbReference type="PANTHER" id="PTHR33398">
    <property type="entry name" value="30S RIBOSOMAL PROTEIN S20"/>
    <property type="match status" value="1"/>
</dbReference>
<organism evidence="10 11">
    <name type="scientific">Candidatus Nitronauta litoralis</name>
    <dbReference type="NCBI Taxonomy" id="2705533"/>
    <lineage>
        <taxon>Bacteria</taxon>
        <taxon>Pseudomonadati</taxon>
        <taxon>Nitrospinota/Tectimicrobiota group</taxon>
        <taxon>Nitrospinota</taxon>
        <taxon>Nitrospinia</taxon>
        <taxon>Nitrospinales</taxon>
        <taxon>Nitrospinaceae</taxon>
        <taxon>Candidatus Nitronauta</taxon>
    </lineage>
</organism>
<protein>
    <recommendedName>
        <fullName evidence="7 8">Small ribosomal subunit protein bS20</fullName>
    </recommendedName>
</protein>
<evidence type="ECO:0000256" key="1">
    <source>
        <dbReference type="ARBA" id="ARBA00003134"/>
    </source>
</evidence>
<dbReference type="FunFam" id="1.20.58.110:FF:000001">
    <property type="entry name" value="30S ribosomal protein S20"/>
    <property type="match status" value="1"/>
</dbReference>
<dbReference type="GO" id="GO:0015935">
    <property type="term" value="C:small ribosomal subunit"/>
    <property type="evidence" value="ECO:0007669"/>
    <property type="project" value="TreeGrafter"/>
</dbReference>
<evidence type="ECO:0000256" key="7">
    <source>
        <dbReference type="ARBA" id="ARBA00035136"/>
    </source>
</evidence>
<dbReference type="Proteomes" id="UP000594688">
    <property type="component" value="Chromosome"/>
</dbReference>
<dbReference type="NCBIfam" id="TIGR00029">
    <property type="entry name" value="S20"/>
    <property type="match status" value="1"/>
</dbReference>
<keyword evidence="4 8" id="KW-0694">RNA-binding</keyword>
<evidence type="ECO:0000256" key="5">
    <source>
        <dbReference type="ARBA" id="ARBA00022980"/>
    </source>
</evidence>